<evidence type="ECO:0000256" key="5">
    <source>
        <dbReference type="SAM" id="Phobius"/>
    </source>
</evidence>
<protein>
    <submittedName>
        <fullName evidence="7">MFS transporter</fullName>
    </submittedName>
</protein>
<dbReference type="PANTHER" id="PTHR11662">
    <property type="entry name" value="SOLUTE CARRIER FAMILY 17"/>
    <property type="match status" value="1"/>
</dbReference>
<evidence type="ECO:0000313" key="7">
    <source>
        <dbReference type="EMBL" id="WBO85471.1"/>
    </source>
</evidence>
<feature type="transmembrane region" description="Helical" evidence="5">
    <location>
        <begin position="177"/>
        <end position="196"/>
    </location>
</feature>
<feature type="transmembrane region" description="Helical" evidence="5">
    <location>
        <begin position="341"/>
        <end position="362"/>
    </location>
</feature>
<dbReference type="Pfam" id="PF07690">
    <property type="entry name" value="MFS_1"/>
    <property type="match status" value="1"/>
</dbReference>
<organism evidence="7 8">
    <name type="scientific">Hymenobacter yonginensis</name>
    <dbReference type="NCBI Taxonomy" id="748197"/>
    <lineage>
        <taxon>Bacteria</taxon>
        <taxon>Pseudomonadati</taxon>
        <taxon>Bacteroidota</taxon>
        <taxon>Cytophagia</taxon>
        <taxon>Cytophagales</taxon>
        <taxon>Hymenobacteraceae</taxon>
        <taxon>Hymenobacter</taxon>
    </lineage>
</organism>
<accession>A0ABY7PRJ2</accession>
<feature type="transmembrane region" description="Helical" evidence="5">
    <location>
        <begin position="244"/>
        <end position="264"/>
    </location>
</feature>
<sequence length="451" mass="49612">MIQTVPATSAPVTDVIGKYRWTICGLVFFATTVNYLDRAVISLLKPYLETEFRWNSGDYANIEIAFKLAYSLGMLGVGRIIDKLGTKMGYALSTFLWSLAAIGHAFVSSTLGFSVARAFLGVTEAGNFPAAIKTTAEWFPQKERALATGIFNSGSNVGAIIAPLTVPLIAESIGWKWAFVITGALGFVWLILWFVYYEVPARHARLTKAEFDYIHSDVDDLAAAAITSQPKVSWFKLLTFRQTWAFVVGKFLTDPIWWFYLFWLPDFLNKQYGLKGTEVALPVAAVYVLSSIGSVGGGWVPLNFIRNGMPAFKARKLSMLLIALCVFPIVFAQYLGQLNMWLAVLVIGIAAAAHQAWSANIFTTVSDMFPKRAVASVTGIGGMAGGLGGILLSALVQKRMFVYYESIGQLQTAYFIMFWICGGAYLLAWGLMHLLAPKMKQIDLDAEPATR</sequence>
<keyword evidence="3 5" id="KW-1133">Transmembrane helix</keyword>
<dbReference type="InterPro" id="IPR011701">
    <property type="entry name" value="MFS"/>
</dbReference>
<dbReference type="InterPro" id="IPR036259">
    <property type="entry name" value="MFS_trans_sf"/>
</dbReference>
<dbReference type="PROSITE" id="PS50850">
    <property type="entry name" value="MFS"/>
    <property type="match status" value="1"/>
</dbReference>
<reference evidence="7 8" key="1">
    <citation type="journal article" date="2011" name="Int. J. Syst. Evol. Microbiol.">
        <title>Hymenobacter yonginensis sp. nov., isolated from a mesotrophic artificial lake.</title>
        <authorList>
            <person name="Joung Y."/>
            <person name="Cho S.H."/>
            <person name="Kim H."/>
            <person name="Kim S.B."/>
            <person name="Joh K."/>
        </authorList>
    </citation>
    <scope>NUCLEOTIDE SEQUENCE [LARGE SCALE GENOMIC DNA]</scope>
    <source>
        <strain evidence="7 8">KCTC 22745</strain>
    </source>
</reference>
<dbReference type="InterPro" id="IPR050382">
    <property type="entry name" value="MFS_Na/Anion_cotransporter"/>
</dbReference>
<comment type="subcellular location">
    <subcellularLocation>
        <location evidence="1">Membrane</location>
        <topology evidence="1">Multi-pass membrane protein</topology>
    </subcellularLocation>
</comment>
<name>A0ABY7PRJ2_9BACT</name>
<dbReference type="PANTHER" id="PTHR11662:SF285">
    <property type="entry name" value="HEXURONATE TRANSPORTER"/>
    <property type="match status" value="1"/>
</dbReference>
<feature type="transmembrane region" description="Helical" evidence="5">
    <location>
        <begin position="317"/>
        <end position="335"/>
    </location>
</feature>
<feature type="domain" description="Major facilitator superfamily (MFS) profile" evidence="6">
    <location>
        <begin position="23"/>
        <end position="440"/>
    </location>
</feature>
<evidence type="ECO:0000256" key="4">
    <source>
        <dbReference type="ARBA" id="ARBA00023136"/>
    </source>
</evidence>
<evidence type="ECO:0000256" key="2">
    <source>
        <dbReference type="ARBA" id="ARBA00022692"/>
    </source>
</evidence>
<dbReference type="EMBL" id="CP115396">
    <property type="protein sequence ID" value="WBO85471.1"/>
    <property type="molecule type" value="Genomic_DNA"/>
</dbReference>
<feature type="transmembrane region" description="Helical" evidence="5">
    <location>
        <begin position="416"/>
        <end position="436"/>
    </location>
</feature>
<keyword evidence="4 5" id="KW-0472">Membrane</keyword>
<feature type="transmembrane region" description="Helical" evidence="5">
    <location>
        <begin position="88"/>
        <end position="107"/>
    </location>
</feature>
<proteinExistence type="predicted"/>
<dbReference type="RefSeq" id="WP_270128081.1">
    <property type="nucleotide sequence ID" value="NZ_CP115396.1"/>
</dbReference>
<dbReference type="SUPFAM" id="SSF103473">
    <property type="entry name" value="MFS general substrate transporter"/>
    <property type="match status" value="1"/>
</dbReference>
<feature type="transmembrane region" description="Helical" evidence="5">
    <location>
        <begin position="374"/>
        <end position="396"/>
    </location>
</feature>
<evidence type="ECO:0000313" key="8">
    <source>
        <dbReference type="Proteomes" id="UP001211872"/>
    </source>
</evidence>
<gene>
    <name evidence="7" type="ORF">O9Z63_04320</name>
</gene>
<dbReference type="Gene3D" id="1.20.1250.20">
    <property type="entry name" value="MFS general substrate transporter like domains"/>
    <property type="match status" value="2"/>
</dbReference>
<dbReference type="InterPro" id="IPR020846">
    <property type="entry name" value="MFS_dom"/>
</dbReference>
<dbReference type="Proteomes" id="UP001211872">
    <property type="component" value="Chromosome"/>
</dbReference>
<keyword evidence="8" id="KW-1185">Reference proteome</keyword>
<evidence type="ECO:0000256" key="1">
    <source>
        <dbReference type="ARBA" id="ARBA00004141"/>
    </source>
</evidence>
<evidence type="ECO:0000256" key="3">
    <source>
        <dbReference type="ARBA" id="ARBA00022989"/>
    </source>
</evidence>
<feature type="transmembrane region" description="Helical" evidence="5">
    <location>
        <begin position="21"/>
        <end position="44"/>
    </location>
</feature>
<feature type="transmembrane region" description="Helical" evidence="5">
    <location>
        <begin position="284"/>
        <end position="305"/>
    </location>
</feature>
<keyword evidence="2 5" id="KW-0812">Transmembrane</keyword>
<dbReference type="CDD" id="cd17319">
    <property type="entry name" value="MFS_ExuT_GudP_like"/>
    <property type="match status" value="1"/>
</dbReference>
<feature type="transmembrane region" description="Helical" evidence="5">
    <location>
        <begin position="64"/>
        <end position="81"/>
    </location>
</feature>
<evidence type="ECO:0000259" key="6">
    <source>
        <dbReference type="PROSITE" id="PS50850"/>
    </source>
</evidence>